<keyword evidence="6" id="KW-0693">Viral RNA replication</keyword>
<dbReference type="EMBL" id="BK014191">
    <property type="protein sequence ID" value="DAD52739.1"/>
    <property type="molecule type" value="Genomic_RNA"/>
</dbReference>
<gene>
    <name evidence="11" type="primary">SRR7976323_3_3</name>
</gene>
<dbReference type="Proteomes" id="UP000683119">
    <property type="component" value="Segment"/>
</dbReference>
<dbReference type="GeneID" id="80398720"/>
<dbReference type="KEGG" id="vg:80398720"/>
<feature type="binding site" evidence="9">
    <location>
        <position position="280"/>
    </location>
    <ligand>
        <name>Mg(2+)</name>
        <dbReference type="ChEBI" id="CHEBI:18420"/>
        <label>2</label>
    </ligand>
</feature>
<evidence type="ECO:0000256" key="3">
    <source>
        <dbReference type="ARBA" id="ARBA00022679"/>
    </source>
</evidence>
<dbReference type="Pfam" id="PF03431">
    <property type="entry name" value="RNA_replicase_B"/>
    <property type="match status" value="1"/>
</dbReference>
<feature type="domain" description="RdRp catalytic" evidence="10">
    <location>
        <begin position="265"/>
        <end position="397"/>
    </location>
</feature>
<dbReference type="PROSITE" id="PS50522">
    <property type="entry name" value="RDRP_PHAGE"/>
    <property type="match status" value="1"/>
</dbReference>
<evidence type="ECO:0000259" key="10">
    <source>
        <dbReference type="PROSITE" id="PS50522"/>
    </source>
</evidence>
<comment type="cofactor">
    <cofactor evidence="9">
        <name>Mg(2+)</name>
        <dbReference type="ChEBI" id="CHEBI:18420"/>
    </cofactor>
    <text evidence="9">Binds 2 Mg(2+) per subunit.</text>
</comment>
<feature type="binding site" evidence="9">
    <location>
        <position position="366"/>
    </location>
    <ligand>
        <name>Mg(2+)</name>
        <dbReference type="ChEBI" id="CHEBI:18420"/>
        <label>2</label>
    </ligand>
</feature>
<evidence type="ECO:0000256" key="6">
    <source>
        <dbReference type="ARBA" id="ARBA00022953"/>
    </source>
</evidence>
<dbReference type="InterPro" id="IPR007096">
    <property type="entry name" value="RNA-dir_Rpol_cat_phage"/>
</dbReference>
<organism evidence="11 12">
    <name type="scientific">ssRNA phage SRR7976323_3</name>
    <dbReference type="NCBI Taxonomy" id="2786690"/>
    <lineage>
        <taxon>Viruses</taxon>
        <taxon>Riboviria</taxon>
        <taxon>Orthornavirae</taxon>
        <taxon>Lenarviricota</taxon>
        <taxon>Leviviricetes</taxon>
        <taxon>Norzivirales</taxon>
        <taxon>Fiersviridae</taxon>
        <taxon>Oceshuvirus</taxon>
        <taxon>Oceshuvirus lutenecus</taxon>
    </lineage>
</organism>
<keyword evidence="5" id="KW-0547">Nucleotide-binding</keyword>
<dbReference type="SUPFAM" id="SSF56672">
    <property type="entry name" value="DNA/RNA polymerases"/>
    <property type="match status" value="1"/>
</dbReference>
<evidence type="ECO:0000256" key="4">
    <source>
        <dbReference type="ARBA" id="ARBA00022695"/>
    </source>
</evidence>
<evidence type="ECO:0000256" key="2">
    <source>
        <dbReference type="ARBA" id="ARBA00022484"/>
    </source>
</evidence>
<feature type="binding site" evidence="9">
    <location>
        <position position="365"/>
    </location>
    <ligand>
        <name>Mg(2+)</name>
        <dbReference type="ChEBI" id="CHEBI:18420"/>
        <label>2</label>
    </ligand>
</feature>
<dbReference type="GO" id="GO:0000166">
    <property type="term" value="F:nucleotide binding"/>
    <property type="evidence" value="ECO:0007669"/>
    <property type="project" value="UniProtKB-KW"/>
</dbReference>
<dbReference type="InterPro" id="IPR005093">
    <property type="entry name" value="RNArep_beta"/>
</dbReference>
<dbReference type="GO" id="GO:0039694">
    <property type="term" value="P:viral RNA genome replication"/>
    <property type="evidence" value="ECO:0007669"/>
    <property type="project" value="InterPro"/>
</dbReference>
<reference evidence="11" key="1">
    <citation type="submission" date="2020-09" db="EMBL/GenBank/DDBJ databases">
        <title>Leviviricetes taxonomy.</title>
        <authorList>
            <person name="Stockdale S.R."/>
            <person name="Callanan J."/>
            <person name="Adriaenssens E.M."/>
            <person name="Kuhn J.H."/>
            <person name="Rumnieks J."/>
            <person name="Shkoporov A."/>
            <person name="Draper L.A."/>
            <person name="Ross P."/>
            <person name="Hill C."/>
        </authorList>
    </citation>
    <scope>NUCLEOTIDE SEQUENCE</scope>
</reference>
<evidence type="ECO:0000256" key="7">
    <source>
        <dbReference type="ARBA" id="ARBA00030248"/>
    </source>
</evidence>
<evidence type="ECO:0000256" key="8">
    <source>
        <dbReference type="ARBA" id="ARBA00048744"/>
    </source>
</evidence>
<keyword evidence="3" id="KW-0808">Transferase</keyword>
<evidence type="ECO:0000313" key="11">
    <source>
        <dbReference type="EMBL" id="DAD52739.1"/>
    </source>
</evidence>
<evidence type="ECO:0000256" key="5">
    <source>
        <dbReference type="ARBA" id="ARBA00022741"/>
    </source>
</evidence>
<dbReference type="EC" id="2.7.7.48" evidence="1"/>
<evidence type="ECO:0000256" key="1">
    <source>
        <dbReference type="ARBA" id="ARBA00012494"/>
    </source>
</evidence>
<evidence type="ECO:0000256" key="9">
    <source>
        <dbReference type="PIRSR" id="PIRSR605093-1"/>
    </source>
</evidence>
<dbReference type="GO" id="GO:0046872">
    <property type="term" value="F:metal ion binding"/>
    <property type="evidence" value="ECO:0007669"/>
    <property type="project" value="UniProtKB-KW"/>
</dbReference>
<feature type="non-terminal residue" evidence="11">
    <location>
        <position position="552"/>
    </location>
</feature>
<accession>A0A8S5L594</accession>
<dbReference type="GO" id="GO:0003968">
    <property type="term" value="F:RNA-directed RNA polymerase activity"/>
    <property type="evidence" value="ECO:0007669"/>
    <property type="project" value="UniProtKB-KW"/>
</dbReference>
<keyword evidence="4" id="KW-0548">Nucleotidyltransferase</keyword>
<name>A0A8S5L594_9VIRU</name>
<keyword evidence="9" id="KW-0479">Metal-binding</keyword>
<proteinExistence type="predicted"/>
<keyword evidence="12" id="KW-1185">Reference proteome</keyword>
<keyword evidence="9" id="KW-0460">Magnesium</keyword>
<dbReference type="InterPro" id="IPR043502">
    <property type="entry name" value="DNA/RNA_pol_sf"/>
</dbReference>
<dbReference type="RefSeq" id="YP_010769644.1">
    <property type="nucleotide sequence ID" value="NC_074035.1"/>
</dbReference>
<evidence type="ECO:0000313" key="12">
    <source>
        <dbReference type="Proteomes" id="UP000683119"/>
    </source>
</evidence>
<protein>
    <recommendedName>
        <fullName evidence="1">RNA-directed RNA polymerase</fullName>
        <ecNumber evidence="1">2.7.7.48</ecNumber>
    </recommendedName>
    <alternativeName>
        <fullName evidence="7">RNA replicase beta chain</fullName>
    </alternativeName>
</protein>
<keyword evidence="2 11" id="KW-0696">RNA-directed RNA polymerase</keyword>
<comment type="catalytic activity">
    <reaction evidence="8">
        <text>RNA(n) + a ribonucleoside 5'-triphosphate = RNA(n+1) + diphosphate</text>
        <dbReference type="Rhea" id="RHEA:21248"/>
        <dbReference type="Rhea" id="RHEA-COMP:14527"/>
        <dbReference type="Rhea" id="RHEA-COMP:17342"/>
        <dbReference type="ChEBI" id="CHEBI:33019"/>
        <dbReference type="ChEBI" id="CHEBI:61557"/>
        <dbReference type="ChEBI" id="CHEBI:140395"/>
        <dbReference type="EC" id="2.7.7.48"/>
    </reaction>
</comment>
<sequence length="552" mass="62685">MKNSSTLHITAFAMMCRKVGSDYSNAVEKSLRENGFASIHDVAFPNFREYSTPDAFRDDYMIKCFLSKLNLSQDKEELTNKCIAQFKETELRLSTVNRNLRRGSAFSGVEGIISDARRKISSILGYGRPSKDSFNLNEFAEGVDWGPGATSTLNSRVATLDKKILEPQLSVTGRALRYALAYLRYDTNFVSARLGLQAEQCTLLPGEFHVTEHDRFTTVDKKWNARRSISIQPTMNLFLQKGVGKMIRRRLQRCGINLDDQSRNQFLASRAFEEGLATIDLANASNSVSTELVRLLLPSDWFDVLNDLRTHSTDINGEIIRLEMFSSMGNGFTFELESLIFYALCWAVVRSEANDEESAIAVYGDDIIVASMHASRLITVLSYCGFETNVDKTFVSGPFYESCGKHFFEGKDVSPIFQKKLPNDLYEIIRMHNRIFRWCIRGDHLDTRFRIILDILYQAGSLCMPFSQRKGTRLTAPRQPHWLEGDTGFCLNEKFRHDQNGIFRLWAVIFSSKKIKADNHALFSNTIRKGVVVDSPYKGLLSLRGVGKHQFG</sequence>